<evidence type="ECO:0000259" key="1">
    <source>
        <dbReference type="Pfam" id="PF13191"/>
    </source>
</evidence>
<dbReference type="CDD" id="cd00009">
    <property type="entry name" value="AAA"/>
    <property type="match status" value="1"/>
</dbReference>
<dbReference type="EMBL" id="CP017717">
    <property type="protein sequence ID" value="AQZ65094.1"/>
    <property type="molecule type" value="Genomic_DNA"/>
</dbReference>
<dbReference type="SUPFAM" id="SSF52540">
    <property type="entry name" value="P-loop containing nucleoside triphosphate hydrolases"/>
    <property type="match status" value="1"/>
</dbReference>
<dbReference type="InterPro" id="IPR041664">
    <property type="entry name" value="AAA_16"/>
</dbReference>
<dbReference type="Gene3D" id="3.40.50.300">
    <property type="entry name" value="P-loop containing nucleotide triphosphate hydrolases"/>
    <property type="match status" value="1"/>
</dbReference>
<protein>
    <recommendedName>
        <fullName evidence="1">Orc1-like AAA ATPase domain-containing protein</fullName>
    </recommendedName>
</protein>
<dbReference type="KEGG" id="noa:BKM31_29880"/>
<accession>A0A1V0A4G3</accession>
<organism evidence="2 3">
    <name type="scientific">[Actinomadura] parvosata subsp. kistnae</name>
    <dbReference type="NCBI Taxonomy" id="1909395"/>
    <lineage>
        <taxon>Bacteria</taxon>
        <taxon>Bacillati</taxon>
        <taxon>Actinomycetota</taxon>
        <taxon>Actinomycetes</taxon>
        <taxon>Streptosporangiales</taxon>
        <taxon>Streptosporangiaceae</taxon>
        <taxon>Nonomuraea</taxon>
    </lineage>
</organism>
<name>A0A1V0A4G3_9ACTN</name>
<dbReference type="RefSeq" id="WP_186404794.1">
    <property type="nucleotide sequence ID" value="NZ_CP017717.1"/>
</dbReference>
<evidence type="ECO:0000313" key="2">
    <source>
        <dbReference type="EMBL" id="AQZ65094.1"/>
    </source>
</evidence>
<gene>
    <name evidence="2" type="ORF">BKM31_29880</name>
</gene>
<dbReference type="Proteomes" id="UP000190797">
    <property type="component" value="Chromosome"/>
</dbReference>
<feature type="domain" description="Orc1-like AAA ATPase" evidence="1">
    <location>
        <begin position="24"/>
        <end position="85"/>
    </location>
</feature>
<keyword evidence="3" id="KW-1185">Reference proteome</keyword>
<proteinExistence type="predicted"/>
<dbReference type="AlphaFoldDB" id="A0A1V0A4G3"/>
<reference evidence="3" key="1">
    <citation type="journal article" date="2017" name="Med. Chem. Commun.">
        <title>Nonomuraea sp. ATCC 55076 harbours the largest actinomycete chromosome to date and the kistamicin biosynthetic gene cluster.</title>
        <authorList>
            <person name="Nazari B."/>
            <person name="Forneris C.C."/>
            <person name="Gibson M.I."/>
            <person name="Moon K."/>
            <person name="Schramma K.R."/>
            <person name="Seyedsayamdost M.R."/>
        </authorList>
    </citation>
    <scope>NUCLEOTIDE SEQUENCE [LARGE SCALE GENOMIC DNA]</scope>
    <source>
        <strain evidence="3">ATCC 55076</strain>
    </source>
</reference>
<dbReference type="Pfam" id="PF13191">
    <property type="entry name" value="AAA_16"/>
    <property type="match status" value="1"/>
</dbReference>
<sequence length="688" mass="76300">MSKQESGQGLPLLRTRLHRAAAATFVGRRQELQTFRSALEGDDVSVLYVHGPGGIGKSALLRRFADEAIAAGRTVVQLDGRTVNATPEAFGAEAEVVLRDEHVVLLVDTFELIQGLEGWLRERFLPRLPVGALVVLAGRNPPDIRWRADPSWAGALKVVQLGELAADEARALVDARGVADGLREPLLSFAGGHPLALSLGAAVAAGDERASSRWTPSQDVIGTLLDQLVGDPPTPAHQRALEVCAHVHMTTEELLRAVLPADDDVRGLFSWLRRLPFVEVGTQGLHPHDVVRDLLEADLRWRDPAGYVRMHERIHTHFAEKIRTVPDAEVPAVARALVFLRRNDPVTAGFYSHWHGQGEVQEEAFVPGDVEGLLRVAAIESEESAEAALFWARRQPTAFRVYRLTRTGEPVAYLAWLRLQEPDESELDADPIVAAAWAHVRATTPLRAGEHMAVTRGWLLPSYRGVSPVMDLIQWRAMGYYLRSERLAWTFFVRSDPDVSGDYHRQYDFIEIPERPRVGGRTYGLFAHDWRKVPAQAWLERVSRPPSPEPDDTGVLDPAPPLAVLTETEFSEAVREALRRLSHPRALAVNPLARTRLVTGHPDPDPASALRDLLRQAITNLKDDPSAHKSYQALEMTFLRGTPTQLIAAEQLGLPFTTYRRHLTTGVERVCADLWHRELHGTGGITTP</sequence>
<dbReference type="STRING" id="1909395.BKM31_29880"/>
<evidence type="ECO:0000313" key="3">
    <source>
        <dbReference type="Proteomes" id="UP000190797"/>
    </source>
</evidence>
<dbReference type="InterPro" id="IPR027417">
    <property type="entry name" value="P-loop_NTPase"/>
</dbReference>